<comment type="caution">
    <text evidence="3">The sequence shown here is derived from an EMBL/GenBank/DDBJ whole genome shotgun (WGS) entry which is preliminary data.</text>
</comment>
<feature type="transmembrane region" description="Helical" evidence="2">
    <location>
        <begin position="176"/>
        <end position="199"/>
    </location>
</feature>
<accession>A0ABT1I2L5</accession>
<dbReference type="EMBL" id="JAMTCP010000054">
    <property type="protein sequence ID" value="MCP2262009.1"/>
    <property type="molecule type" value="Genomic_DNA"/>
</dbReference>
<feature type="transmembrane region" description="Helical" evidence="2">
    <location>
        <begin position="304"/>
        <end position="326"/>
    </location>
</feature>
<feature type="transmembrane region" description="Helical" evidence="2">
    <location>
        <begin position="107"/>
        <end position="128"/>
    </location>
</feature>
<feature type="transmembrane region" description="Helical" evidence="2">
    <location>
        <begin position="226"/>
        <end position="248"/>
    </location>
</feature>
<organism evidence="3 4">
    <name type="scientific">Streptoalloteichus tenebrarius (strain ATCC 17920 / DSM 40477 / JCM 4838 / CBS 697.72 / NBRC 16177 / NCIMB 11028 / NRRL B-12390 / A12253. 1 / ISP 5477)</name>
    <name type="common">Streptomyces tenebrarius</name>
    <dbReference type="NCBI Taxonomy" id="1933"/>
    <lineage>
        <taxon>Bacteria</taxon>
        <taxon>Bacillati</taxon>
        <taxon>Actinomycetota</taxon>
        <taxon>Actinomycetes</taxon>
        <taxon>Pseudonocardiales</taxon>
        <taxon>Pseudonocardiaceae</taxon>
        <taxon>Streptoalloteichus</taxon>
    </lineage>
</organism>
<evidence type="ECO:0000313" key="4">
    <source>
        <dbReference type="Proteomes" id="UP001205311"/>
    </source>
</evidence>
<name>A0ABT1I2L5_STRSD</name>
<keyword evidence="4" id="KW-1185">Reference proteome</keyword>
<gene>
    <name evidence="3" type="ORF">LX15_005740</name>
</gene>
<evidence type="ECO:0000256" key="2">
    <source>
        <dbReference type="SAM" id="Phobius"/>
    </source>
</evidence>
<evidence type="ECO:0000256" key="1">
    <source>
        <dbReference type="SAM" id="MobiDB-lite"/>
    </source>
</evidence>
<protein>
    <recommendedName>
        <fullName evidence="5">DUF998 domain-containing protein</fullName>
    </recommendedName>
</protein>
<proteinExistence type="predicted"/>
<dbReference type="Pfam" id="PF13160">
    <property type="entry name" value="DUF3995"/>
    <property type="match status" value="1"/>
</dbReference>
<dbReference type="InterPro" id="IPR025058">
    <property type="entry name" value="DUF3995"/>
</dbReference>
<feature type="transmembrane region" description="Helical" evidence="2">
    <location>
        <begin position="31"/>
        <end position="52"/>
    </location>
</feature>
<keyword evidence="2" id="KW-1133">Transmembrane helix</keyword>
<evidence type="ECO:0008006" key="5">
    <source>
        <dbReference type="Google" id="ProtNLM"/>
    </source>
</evidence>
<feature type="transmembrane region" description="Helical" evidence="2">
    <location>
        <begin position="140"/>
        <end position="164"/>
    </location>
</feature>
<sequence length="334" mass="36333">MRGSRIGRARGDHEGEAANTRLMSTSRRPSWPAYLVAVDLLVYAGAKAYMAAEGRLGLPGGPRVPPESYQQYDHVWARQLGLAGMGVLAAVLALATVRPWGARIPRWMVMAALGVQFVFSAMGASVIVHNALLGPEPLDWSQALATLHSVGGLALWIAMVWAYLGRSRAEDFDRPLPWTWPAYATCAFTVVYGSLKFYWAVGGTALLREAPLPPAAIQALLHRESWAVWGGLWATVGLAVVGVVVTLAMARPWGRRFPRWLLATPAFLVCAAMVLRGGVTAVGDVQWLLSVGEGVPARTARWDLAVWAPFFLVWGVLWGLAGWFVLTRRPRASL</sequence>
<keyword evidence="2" id="KW-0472">Membrane</keyword>
<dbReference type="Proteomes" id="UP001205311">
    <property type="component" value="Unassembled WGS sequence"/>
</dbReference>
<feature type="transmembrane region" description="Helical" evidence="2">
    <location>
        <begin position="75"/>
        <end position="95"/>
    </location>
</feature>
<feature type="region of interest" description="Disordered" evidence="1">
    <location>
        <begin position="1"/>
        <end position="23"/>
    </location>
</feature>
<reference evidence="3 4" key="1">
    <citation type="submission" date="2022-06" db="EMBL/GenBank/DDBJ databases">
        <title>Genomic Encyclopedia of Archaeal and Bacterial Type Strains, Phase II (KMG-II): from individual species to whole genera.</title>
        <authorList>
            <person name="Goeker M."/>
        </authorList>
    </citation>
    <scope>NUCLEOTIDE SEQUENCE [LARGE SCALE GENOMIC DNA]</scope>
    <source>
        <strain evidence="3 4">DSM 40477</strain>
    </source>
</reference>
<keyword evidence="2" id="KW-0812">Transmembrane</keyword>
<evidence type="ECO:0000313" key="3">
    <source>
        <dbReference type="EMBL" id="MCP2262009.1"/>
    </source>
</evidence>
<feature type="transmembrane region" description="Helical" evidence="2">
    <location>
        <begin position="260"/>
        <end position="279"/>
    </location>
</feature>